<name>A0A844ZS70_9SPHN</name>
<dbReference type="InterPro" id="IPR003819">
    <property type="entry name" value="TauD/TfdA-like"/>
</dbReference>
<evidence type="ECO:0000313" key="7">
    <source>
        <dbReference type="EMBL" id="MXO89960.1"/>
    </source>
</evidence>
<evidence type="ECO:0000256" key="1">
    <source>
        <dbReference type="ARBA" id="ARBA00005896"/>
    </source>
</evidence>
<dbReference type="GO" id="GO:0046872">
    <property type="term" value="F:metal ion binding"/>
    <property type="evidence" value="ECO:0007669"/>
    <property type="project" value="UniProtKB-KW"/>
</dbReference>
<dbReference type="PANTHER" id="PTHR43779">
    <property type="entry name" value="DIOXYGENASE RV0097-RELATED"/>
    <property type="match status" value="1"/>
</dbReference>
<evidence type="ECO:0000256" key="2">
    <source>
        <dbReference type="ARBA" id="ARBA00022723"/>
    </source>
</evidence>
<dbReference type="InterPro" id="IPR042098">
    <property type="entry name" value="TauD-like_sf"/>
</dbReference>
<keyword evidence="3 7" id="KW-0223">Dioxygenase</keyword>
<dbReference type="Gene3D" id="3.60.130.10">
    <property type="entry name" value="Clavaminate synthase-like"/>
    <property type="match status" value="1"/>
</dbReference>
<evidence type="ECO:0000313" key="8">
    <source>
        <dbReference type="Proteomes" id="UP000442714"/>
    </source>
</evidence>
<evidence type="ECO:0000259" key="6">
    <source>
        <dbReference type="Pfam" id="PF02668"/>
    </source>
</evidence>
<sequence>MSKVKFDPITPSIGAYVRVDLDDVLDDGVPERILEALSEYNVLVFPEINMSDETYIALNAAMGDVQELYDVAKDEHLGSEQGVYRISLDKDDKTQIEFVKGNDWWHMDGIIYDTPGKSTMLKCESPPSEGGDTGFASLYAAWEALPEERKEQLKKLEVVHCMKAVASRLYDAPTEEDYARWDSIWPDTFRPLVWQQSGGRVSMLIGSTADRITGMSDDEGRAILDELYDWATQDRFTYRHKWKKGDLVMFNNPGLLHRSYPYDKDAGRVMHRLTLEGTEKIRAAA</sequence>
<protein>
    <submittedName>
        <fullName evidence="7">TauD/TfdA family dioxygenase</fullName>
    </submittedName>
</protein>
<dbReference type="EMBL" id="WTYX01000001">
    <property type="protein sequence ID" value="MXO89960.1"/>
    <property type="molecule type" value="Genomic_DNA"/>
</dbReference>
<comment type="caution">
    <text evidence="7">The sequence shown here is derived from an EMBL/GenBank/DDBJ whole genome shotgun (WGS) entry which is preliminary data.</text>
</comment>
<dbReference type="PANTHER" id="PTHR43779:SF3">
    <property type="entry name" value="(3R)-3-[(CARBOXYMETHYL)AMINO]FATTY ACID OXYGENASE_DECARBOXYLASE"/>
    <property type="match status" value="1"/>
</dbReference>
<evidence type="ECO:0000256" key="5">
    <source>
        <dbReference type="ARBA" id="ARBA00023004"/>
    </source>
</evidence>
<dbReference type="SUPFAM" id="SSF51197">
    <property type="entry name" value="Clavaminate synthase-like"/>
    <property type="match status" value="1"/>
</dbReference>
<evidence type="ECO:0000256" key="4">
    <source>
        <dbReference type="ARBA" id="ARBA00023002"/>
    </source>
</evidence>
<proteinExistence type="inferred from homology"/>
<keyword evidence="2" id="KW-0479">Metal-binding</keyword>
<reference evidence="7 8" key="1">
    <citation type="submission" date="2019-12" db="EMBL/GenBank/DDBJ databases">
        <title>Genomic-based taxomic classification of the family Erythrobacteraceae.</title>
        <authorList>
            <person name="Xu L."/>
        </authorList>
    </citation>
    <scope>NUCLEOTIDE SEQUENCE [LARGE SCALE GENOMIC DNA]</scope>
    <source>
        <strain evidence="7 8">KCTC 52763</strain>
    </source>
</reference>
<dbReference type="OrthoDB" id="7209371at2"/>
<dbReference type="GO" id="GO:0016706">
    <property type="term" value="F:2-oxoglutarate-dependent dioxygenase activity"/>
    <property type="evidence" value="ECO:0007669"/>
    <property type="project" value="UniProtKB-ARBA"/>
</dbReference>
<keyword evidence="8" id="KW-1185">Reference proteome</keyword>
<accession>A0A844ZS70</accession>
<keyword evidence="4" id="KW-0560">Oxidoreductase</keyword>
<comment type="similarity">
    <text evidence="1">Belongs to the TfdA dioxygenase family.</text>
</comment>
<evidence type="ECO:0000256" key="3">
    <source>
        <dbReference type="ARBA" id="ARBA00022964"/>
    </source>
</evidence>
<dbReference type="RefSeq" id="WP_160603458.1">
    <property type="nucleotide sequence ID" value="NZ_WTYX01000001.1"/>
</dbReference>
<dbReference type="Proteomes" id="UP000442714">
    <property type="component" value="Unassembled WGS sequence"/>
</dbReference>
<dbReference type="Pfam" id="PF02668">
    <property type="entry name" value="TauD"/>
    <property type="match status" value="1"/>
</dbReference>
<organism evidence="7 8">
    <name type="scientific">Pontixanthobacter aquaemixtae</name>
    <dbReference type="NCBI Taxonomy" id="1958940"/>
    <lineage>
        <taxon>Bacteria</taxon>
        <taxon>Pseudomonadati</taxon>
        <taxon>Pseudomonadota</taxon>
        <taxon>Alphaproteobacteria</taxon>
        <taxon>Sphingomonadales</taxon>
        <taxon>Erythrobacteraceae</taxon>
        <taxon>Pontixanthobacter</taxon>
    </lineage>
</organism>
<dbReference type="AlphaFoldDB" id="A0A844ZS70"/>
<gene>
    <name evidence="7" type="ORF">GRI41_03925</name>
</gene>
<keyword evidence="5" id="KW-0408">Iron</keyword>
<feature type="domain" description="TauD/TfdA-like" evidence="6">
    <location>
        <begin position="6"/>
        <end position="274"/>
    </location>
</feature>
<dbReference type="InterPro" id="IPR051178">
    <property type="entry name" value="TfdA_dioxygenase"/>
</dbReference>